<dbReference type="InterPro" id="IPR035899">
    <property type="entry name" value="DBL_dom_sf"/>
</dbReference>
<feature type="region of interest" description="Disordered" evidence="2">
    <location>
        <begin position="26"/>
        <end position="59"/>
    </location>
</feature>
<organism evidence="5 6">
    <name type="scientific">Sporisorium scitamineum</name>
    <dbReference type="NCBI Taxonomy" id="49012"/>
    <lineage>
        <taxon>Eukaryota</taxon>
        <taxon>Fungi</taxon>
        <taxon>Dikarya</taxon>
        <taxon>Basidiomycota</taxon>
        <taxon>Ustilaginomycotina</taxon>
        <taxon>Ustilaginomycetes</taxon>
        <taxon>Ustilaginales</taxon>
        <taxon>Ustilaginaceae</taxon>
        <taxon>Sporisorium</taxon>
    </lineage>
</organism>
<dbReference type="PANTHER" id="PTHR12673">
    <property type="entry name" value="FACIOGENITAL DYSPLASIA PROTEIN"/>
    <property type="match status" value="1"/>
</dbReference>
<feature type="compositionally biased region" description="Low complexity" evidence="2">
    <location>
        <begin position="1277"/>
        <end position="1293"/>
    </location>
</feature>
<feature type="region of interest" description="Disordered" evidence="2">
    <location>
        <begin position="1277"/>
        <end position="1301"/>
    </location>
</feature>
<dbReference type="Proteomes" id="UP000242770">
    <property type="component" value="Unassembled WGS sequence"/>
</dbReference>
<sequence length="1409" mass="152423">MPPRSLPKSPFAGIGAGHSIVASLTREPTSPIRSSLLSGGASNQDKNTTPRRHGGLPLTDAHSNNTFAAFSESDFVSSGVSDSLSRAFYFDVILEQSPSIPASSFSLSKSNSTVAFEAWLGDAVHDYDADSSTATGTSQDFAPVPRSSSGSSITAVSSSSNSSPLPSTSTKPSNVDPSRLFGRVQELIDTERSYVKRVDVLYQKYAIPLRTLAKNRETAIIPLYEAQRLFGNIGEIAGANRAFLNDLERLAAQDQDAFRAGLGDVLYNHMSCFSCYTDYFANFEKAKHIERTLAKHRAFCEFADRTKYSVSDIGNTGLRDLLMEPIQRIPRYKLLIDAILKHVEPRDPLRTRLEQAITLVSRIASCEADEKTRRAAILWSFSRNVDSFPPELISAHRRFIDCIDVDDFPLDGSAASSGIAASFSGLKPLPCTLFLFDDRLAIVKRAHASTSGRKLVGLDDIGRLTSHMKTVTEKSTNSSLLAPAKRSELAFRGSISLMDIDVQDLGGTDLQLTLLRQPSHATGDRWTNRPVRQYVAVDTAASPSLTHASRSQSASSSLDADVSAKLEKMRFLESVWKAKALYRASQSRCETRCMVLPASRSRADSSDALLGVSEPSARLRDARKVIYFHLHSKQTYADEQCRSAVAISVDGDGIGQRTSLGSSDSAHPHAILDISQIDEMEEEFVAQVRTKAAHDGGQVLGEPHQLSSVDLGDHIAQLSDEVDKRFGSAVRTYALSQPGTPSGSGFRQRAKAAAGLENFGRSLLFSASGAASSISSAGISSLDVFGSPARRTNSNASKSTFSSNAASISSRGMTMSTAGTSISSRSGALDALTRGATNSPGSFRRFGRRRSSSVGPPSSAASRCGADSADEEEDRQARRARAVTPDPISLLSTSADTSQSSFSTRRTGTGTLVGGRGVGGHVRARTESAAPTTQSWSPTKSQAPYQQRQRTGSVELCRTPSSAGRRPTGPREQTSPSPTPRSLRIEPASPSWLTSGPTTPLNVRRKPAPKAEQNSNSETSEKGKRPISSMSTYAAVESDQSSENIPQVATRRVSGTKRPLSSSDADTAEPAREGSLSKRPSLGCDDSAAQAREPAILPRSAPLARLSVEEPTQRPSISESETSTEQGHGNNHVKTAAAAPIKVTITPARTSSTASKSLEARRRNEAMEHALRLVKEEMNLLRCDVEILQSSMAAMETDARTPRKRRGEDSSAVLKEMDLNVAASISAEVDHIHSRVKKLEFLYADVDAKWISSIRMHNRIVHDLNTATSALAATTTAPTTTAAAAEQSSHSTSPTKPNADTSLIQEKQKLELQLSALKRKCELLTTLEADGRLENTEIHKAFNEELDMLYEHTQTPEADELAFLRNELKRTKADQHQLQVESKRLKRDLSIERGQTETFRDALVRHGLM</sequence>
<reference evidence="4" key="3">
    <citation type="submission" date="2014-06" db="EMBL/GenBank/DDBJ databases">
        <authorList>
            <person name="Ju J."/>
            <person name="Zhang J."/>
        </authorList>
    </citation>
    <scope>NUCLEOTIDE SEQUENCE</scope>
    <source>
        <strain evidence="4">SscI8</strain>
    </source>
</reference>
<dbReference type="PANTHER" id="PTHR12673:SF270">
    <property type="entry name" value="FYVE-TYPE DOMAIN-CONTAINING PROTEIN"/>
    <property type="match status" value="1"/>
</dbReference>
<keyword evidence="1" id="KW-0175">Coiled coil</keyword>
<feature type="compositionally biased region" description="Low complexity" evidence="2">
    <location>
        <begin position="147"/>
        <end position="173"/>
    </location>
</feature>
<feature type="compositionally biased region" description="Low complexity" evidence="2">
    <location>
        <begin position="852"/>
        <end position="867"/>
    </location>
</feature>
<protein>
    <recommendedName>
        <fullName evidence="3">DH domain-containing protein</fullName>
    </recommendedName>
</protein>
<dbReference type="EMBL" id="LK056663">
    <property type="protein sequence ID" value="CDU23628.1"/>
    <property type="molecule type" value="Genomic_DNA"/>
</dbReference>
<evidence type="ECO:0000259" key="3">
    <source>
        <dbReference type="PROSITE" id="PS50010"/>
    </source>
</evidence>
<feature type="compositionally biased region" description="Polar residues" evidence="2">
    <location>
        <begin position="991"/>
        <end position="1001"/>
    </location>
</feature>
<feature type="region of interest" description="Disordered" evidence="2">
    <location>
        <begin position="130"/>
        <end position="177"/>
    </location>
</feature>
<dbReference type="InterPro" id="IPR000219">
    <property type="entry name" value="DH_dom"/>
</dbReference>
<feature type="compositionally biased region" description="Polar residues" evidence="2">
    <location>
        <begin position="929"/>
        <end position="952"/>
    </location>
</feature>
<evidence type="ECO:0000313" key="6">
    <source>
        <dbReference type="Proteomes" id="UP000242770"/>
    </source>
</evidence>
<evidence type="ECO:0000313" key="4">
    <source>
        <dbReference type="EMBL" id="CDU23628.1"/>
    </source>
</evidence>
<dbReference type="OrthoDB" id="660555at2759"/>
<dbReference type="EMBL" id="CCFA01000456">
    <property type="protein sequence ID" value="CDW95813.1"/>
    <property type="molecule type" value="Genomic_DNA"/>
</dbReference>
<dbReference type="SUPFAM" id="SSF48065">
    <property type="entry name" value="DBL homology domain (DH-domain)"/>
    <property type="match status" value="1"/>
</dbReference>
<dbReference type="CDD" id="cd00160">
    <property type="entry name" value="RhoGEF"/>
    <property type="match status" value="1"/>
</dbReference>
<feature type="compositionally biased region" description="Polar residues" evidence="2">
    <location>
        <begin position="811"/>
        <end position="826"/>
    </location>
</feature>
<keyword evidence="6" id="KW-1185">Reference proteome</keyword>
<proteinExistence type="predicted"/>
<name>A0A0F7S729_9BASI</name>
<feature type="compositionally biased region" description="Polar residues" evidence="2">
    <location>
        <begin position="1028"/>
        <end position="1047"/>
    </location>
</feature>
<dbReference type="InterPro" id="IPR051092">
    <property type="entry name" value="FYVE_RhoGEF_PH"/>
</dbReference>
<evidence type="ECO:0000313" key="5">
    <source>
        <dbReference type="EMBL" id="CDW95813.1"/>
    </source>
</evidence>
<evidence type="ECO:0000256" key="1">
    <source>
        <dbReference type="SAM" id="Coils"/>
    </source>
</evidence>
<feature type="compositionally biased region" description="Polar residues" evidence="2">
    <location>
        <begin position="130"/>
        <end position="140"/>
    </location>
</feature>
<feature type="compositionally biased region" description="Polar residues" evidence="2">
    <location>
        <begin position="1113"/>
        <end position="1133"/>
    </location>
</feature>
<dbReference type="Pfam" id="PF00621">
    <property type="entry name" value="RhoGEF"/>
    <property type="match status" value="1"/>
</dbReference>
<feature type="compositionally biased region" description="Polar residues" evidence="2">
    <location>
        <begin position="26"/>
        <end position="47"/>
    </location>
</feature>
<feature type="coiled-coil region" evidence="1">
    <location>
        <begin position="1361"/>
        <end position="1388"/>
    </location>
</feature>
<feature type="region of interest" description="Disordered" evidence="2">
    <location>
        <begin position="789"/>
        <end position="1140"/>
    </location>
</feature>
<dbReference type="STRING" id="49012.A0A0F7S729"/>
<feature type="domain" description="DH" evidence="3">
    <location>
        <begin position="179"/>
        <end position="370"/>
    </location>
</feature>
<feature type="compositionally biased region" description="Low complexity" evidence="2">
    <location>
        <begin position="889"/>
        <end position="910"/>
    </location>
</feature>
<reference evidence="6" key="2">
    <citation type="submission" date="2014-06" db="EMBL/GenBank/DDBJ databases">
        <authorList>
            <person name="Berkman P.J."/>
        </authorList>
    </citation>
    <scope>NUCLEOTIDE SEQUENCE [LARGE SCALE GENOMIC DNA]</scope>
</reference>
<reference evidence="5" key="1">
    <citation type="submission" date="2014-06" db="EMBL/GenBank/DDBJ databases">
        <authorList>
            <person name="Berkman J.Paul."/>
        </authorList>
    </citation>
    <scope>NUCLEOTIDE SEQUENCE [LARGE SCALE GENOMIC DNA]</scope>
</reference>
<feature type="compositionally biased region" description="Gly residues" evidence="2">
    <location>
        <begin position="911"/>
        <end position="920"/>
    </location>
</feature>
<evidence type="ECO:0000256" key="2">
    <source>
        <dbReference type="SAM" id="MobiDB-lite"/>
    </source>
</evidence>
<accession>A0A0F7S729</accession>
<dbReference type="SMART" id="SM00325">
    <property type="entry name" value="RhoGEF"/>
    <property type="match status" value="1"/>
</dbReference>
<dbReference type="GO" id="GO:0005085">
    <property type="term" value="F:guanyl-nucleotide exchange factor activity"/>
    <property type="evidence" value="ECO:0007669"/>
    <property type="project" value="InterPro"/>
</dbReference>
<dbReference type="GO" id="GO:0005737">
    <property type="term" value="C:cytoplasm"/>
    <property type="evidence" value="ECO:0007669"/>
    <property type="project" value="TreeGrafter"/>
</dbReference>
<dbReference type="PROSITE" id="PS50010">
    <property type="entry name" value="DH_2"/>
    <property type="match status" value="1"/>
</dbReference>
<dbReference type="Gene3D" id="1.20.900.10">
    <property type="entry name" value="Dbl homology (DH) domain"/>
    <property type="match status" value="1"/>
</dbReference>
<gene>
    <name evidence="5" type="primary">SSCI08930.1</name>
    <name evidence="4" type="ORF">SPSC_02257</name>
</gene>
<feature type="compositionally biased region" description="Low complexity" evidence="2">
    <location>
        <begin position="793"/>
        <end position="810"/>
    </location>
</feature>